<evidence type="ECO:0000313" key="5">
    <source>
        <dbReference type="Proteomes" id="UP000886780"/>
    </source>
</evidence>
<protein>
    <recommendedName>
        <fullName evidence="6">Cell wall binding repeat-containing protein</fullName>
    </recommendedName>
</protein>
<evidence type="ECO:0008006" key="6">
    <source>
        <dbReference type="Google" id="ProtNLM"/>
    </source>
</evidence>
<keyword evidence="1" id="KW-0677">Repeat</keyword>
<dbReference type="Gene3D" id="2.10.270.10">
    <property type="entry name" value="Cholin Binding"/>
    <property type="match status" value="1"/>
</dbReference>
<organism evidence="4 5">
    <name type="scientific">Candidatus Lachnoclostridium stercoripullorum</name>
    <dbReference type="NCBI Taxonomy" id="2838635"/>
    <lineage>
        <taxon>Bacteria</taxon>
        <taxon>Bacillati</taxon>
        <taxon>Bacillota</taxon>
        <taxon>Clostridia</taxon>
        <taxon>Lachnospirales</taxon>
        <taxon>Lachnospiraceae</taxon>
    </lineage>
</organism>
<dbReference type="SUPFAM" id="SSF69360">
    <property type="entry name" value="Cell wall binding repeat"/>
    <property type="match status" value="1"/>
</dbReference>
<feature type="repeat" description="Cell wall-binding" evidence="2">
    <location>
        <begin position="160"/>
        <end position="179"/>
    </location>
</feature>
<evidence type="ECO:0000256" key="1">
    <source>
        <dbReference type="ARBA" id="ARBA00022737"/>
    </source>
</evidence>
<dbReference type="Proteomes" id="UP000886780">
    <property type="component" value="Unassembled WGS sequence"/>
</dbReference>
<evidence type="ECO:0000313" key="4">
    <source>
        <dbReference type="EMBL" id="HIX52913.1"/>
    </source>
</evidence>
<feature type="repeat" description="Cell wall-binding" evidence="2">
    <location>
        <begin position="180"/>
        <end position="199"/>
    </location>
</feature>
<dbReference type="PROSITE" id="PS51170">
    <property type="entry name" value="CW"/>
    <property type="match status" value="2"/>
</dbReference>
<name>A0A9D2AWW8_9FIRM</name>
<keyword evidence="3" id="KW-0732">Signal</keyword>
<dbReference type="Gene3D" id="2.60.40.10">
    <property type="entry name" value="Immunoglobulins"/>
    <property type="match status" value="1"/>
</dbReference>
<evidence type="ECO:0000256" key="3">
    <source>
        <dbReference type="SAM" id="SignalP"/>
    </source>
</evidence>
<gene>
    <name evidence="4" type="ORF">IAA28_08935</name>
</gene>
<evidence type="ECO:0000256" key="2">
    <source>
        <dbReference type="PROSITE-ProRule" id="PRU00591"/>
    </source>
</evidence>
<sequence length="220" mass="24386">MRWNHIRTWMLALGMAAAASFPGLAAENGLDVSNLTWDVDSGSASWTGAADASSYEVRLYMNGAPIADARTVYGTSCNFPGAMMSGSYTFQVRAVDEEGNRGEWETSEPWNISWADIGSMPEYSYYGNSSGGPGDPNAAARWVQNEKGWWYQNADQSYPTSCWQQIDGKWYNFNEYGYMRTGWILWNDVWYYCGADGAMLTDTVTPDGYTVGSDGAWVQG</sequence>
<reference evidence="4" key="2">
    <citation type="submission" date="2021-04" db="EMBL/GenBank/DDBJ databases">
        <authorList>
            <person name="Gilroy R."/>
        </authorList>
    </citation>
    <scope>NUCLEOTIDE SEQUENCE</scope>
    <source>
        <strain evidence="4">ChiGjej4B4-12881</strain>
    </source>
</reference>
<dbReference type="InterPro" id="IPR013783">
    <property type="entry name" value="Ig-like_fold"/>
</dbReference>
<feature type="signal peptide" evidence="3">
    <location>
        <begin position="1"/>
        <end position="25"/>
    </location>
</feature>
<dbReference type="EMBL" id="DXEU01000160">
    <property type="protein sequence ID" value="HIX52913.1"/>
    <property type="molecule type" value="Genomic_DNA"/>
</dbReference>
<proteinExistence type="predicted"/>
<reference evidence="4" key="1">
    <citation type="journal article" date="2021" name="PeerJ">
        <title>Extensive microbial diversity within the chicken gut microbiome revealed by metagenomics and culture.</title>
        <authorList>
            <person name="Gilroy R."/>
            <person name="Ravi A."/>
            <person name="Getino M."/>
            <person name="Pursley I."/>
            <person name="Horton D.L."/>
            <person name="Alikhan N.F."/>
            <person name="Baker D."/>
            <person name="Gharbi K."/>
            <person name="Hall N."/>
            <person name="Watson M."/>
            <person name="Adriaenssens E.M."/>
            <person name="Foster-Nyarko E."/>
            <person name="Jarju S."/>
            <person name="Secka A."/>
            <person name="Antonio M."/>
            <person name="Oren A."/>
            <person name="Chaudhuri R.R."/>
            <person name="La Ragione R."/>
            <person name="Hildebrand F."/>
            <person name="Pallen M.J."/>
        </authorList>
    </citation>
    <scope>NUCLEOTIDE SEQUENCE</scope>
    <source>
        <strain evidence="4">ChiGjej4B4-12881</strain>
    </source>
</reference>
<comment type="caution">
    <text evidence="4">The sequence shown here is derived from an EMBL/GenBank/DDBJ whole genome shotgun (WGS) entry which is preliminary data.</text>
</comment>
<dbReference type="InterPro" id="IPR018337">
    <property type="entry name" value="Cell_wall/Cho-bd_repeat"/>
</dbReference>
<dbReference type="Pfam" id="PF19085">
    <property type="entry name" value="Choline_bind_2"/>
    <property type="match status" value="1"/>
</dbReference>
<accession>A0A9D2AWW8</accession>
<dbReference type="AlphaFoldDB" id="A0A9D2AWW8"/>
<feature type="chain" id="PRO_5038629502" description="Cell wall binding repeat-containing protein" evidence="3">
    <location>
        <begin position="26"/>
        <end position="220"/>
    </location>
</feature>